<gene>
    <name evidence="2" type="ORF">MMF97_06135</name>
</gene>
<organism evidence="2 3">
    <name type="scientific">Pedobacter montanisoli</name>
    <dbReference type="NCBI Taxonomy" id="2923277"/>
    <lineage>
        <taxon>Bacteria</taxon>
        <taxon>Pseudomonadati</taxon>
        <taxon>Bacteroidota</taxon>
        <taxon>Sphingobacteriia</taxon>
        <taxon>Sphingobacteriales</taxon>
        <taxon>Sphingobacteriaceae</taxon>
        <taxon>Pedobacter</taxon>
    </lineage>
</organism>
<dbReference type="RefSeq" id="WP_243360606.1">
    <property type="nucleotide sequence ID" value="NZ_JALGBH010000001.1"/>
</dbReference>
<comment type="caution">
    <text evidence="2">The sequence shown here is derived from an EMBL/GenBank/DDBJ whole genome shotgun (WGS) entry which is preliminary data.</text>
</comment>
<dbReference type="PANTHER" id="PTHR13369:SF3">
    <property type="entry name" value="METHYLTRANSFERASE DOMAIN-CONTAINING PROTEIN"/>
    <property type="match status" value="1"/>
</dbReference>
<protein>
    <submittedName>
        <fullName evidence="2">SAM-dependent methyltransferase</fullName>
    </submittedName>
</protein>
<dbReference type="Pfam" id="PF13679">
    <property type="entry name" value="Methyltransf_32"/>
    <property type="match status" value="1"/>
</dbReference>
<sequence>MTNFVFNMTNDPNLISFIQQLEQALANKHFVKLSLGNYKGQEDYLKNIYVKPVLIKKIEKLSFTYRYKTKDIVKNYDLNEGVNLIADYLQNGFRIATIFTLQEEIIGEYNNKYLFKIRNKILDKVLTASLSHDKEKKRMIERKSSYLQALGLTGKEGNVFKNAQDKYRQINQYIEILSSLIKEFPLGTIKNVVDMGSGKGYLTFALYDYLLNHQQKAKVTGVEFRKDMVDLCNDIAINAGFNQLSFVQGTIENYHSSNINLLIALHACDTATDDAIYKGIKTSADLIVVAPCCHKQIRREIEKGKAKNELNFLTKHGIFLERQSEMVTDGLRALILEYFGYKTKVFEFVSDVHTPKNVLIVGIKTKNQNIKTKDEILQKIKATKAYFGIGYHHLERLLGL</sequence>
<name>A0ABS9ZUK3_9SPHI</name>
<dbReference type="Proteomes" id="UP001165460">
    <property type="component" value="Unassembled WGS sequence"/>
</dbReference>
<dbReference type="InterPro" id="IPR029063">
    <property type="entry name" value="SAM-dependent_MTases_sf"/>
</dbReference>
<keyword evidence="2" id="KW-0808">Transferase</keyword>
<proteinExistence type="predicted"/>
<dbReference type="EMBL" id="JALGBH010000001">
    <property type="protein sequence ID" value="MCJ0742285.1"/>
    <property type="molecule type" value="Genomic_DNA"/>
</dbReference>
<evidence type="ECO:0000313" key="2">
    <source>
        <dbReference type="EMBL" id="MCJ0742285.1"/>
    </source>
</evidence>
<keyword evidence="2" id="KW-0489">Methyltransferase</keyword>
<dbReference type="PANTHER" id="PTHR13369">
    <property type="match status" value="1"/>
</dbReference>
<dbReference type="GO" id="GO:0008168">
    <property type="term" value="F:methyltransferase activity"/>
    <property type="evidence" value="ECO:0007669"/>
    <property type="project" value="UniProtKB-KW"/>
</dbReference>
<evidence type="ECO:0000259" key="1">
    <source>
        <dbReference type="Pfam" id="PF13679"/>
    </source>
</evidence>
<accession>A0ABS9ZUK3</accession>
<dbReference type="InterPro" id="IPR025714">
    <property type="entry name" value="Methyltranfer_dom"/>
</dbReference>
<reference evidence="2" key="1">
    <citation type="submission" date="2022-03" db="EMBL/GenBank/DDBJ databases">
        <authorList>
            <person name="Woo C.Y."/>
        </authorList>
    </citation>
    <scope>NUCLEOTIDE SEQUENCE</scope>
    <source>
        <strain evidence="2">CYS-01</strain>
    </source>
</reference>
<keyword evidence="3" id="KW-1185">Reference proteome</keyword>
<dbReference type="Gene3D" id="3.40.50.150">
    <property type="entry name" value="Vaccinia Virus protein VP39"/>
    <property type="match status" value="1"/>
</dbReference>
<dbReference type="CDD" id="cd02440">
    <property type="entry name" value="AdoMet_MTases"/>
    <property type="match status" value="1"/>
</dbReference>
<feature type="domain" description="Methyltransferase" evidence="1">
    <location>
        <begin position="165"/>
        <end position="299"/>
    </location>
</feature>
<dbReference type="SUPFAM" id="SSF53335">
    <property type="entry name" value="S-adenosyl-L-methionine-dependent methyltransferases"/>
    <property type="match status" value="1"/>
</dbReference>
<dbReference type="GO" id="GO:0032259">
    <property type="term" value="P:methylation"/>
    <property type="evidence" value="ECO:0007669"/>
    <property type="project" value="UniProtKB-KW"/>
</dbReference>
<evidence type="ECO:0000313" key="3">
    <source>
        <dbReference type="Proteomes" id="UP001165460"/>
    </source>
</evidence>